<keyword evidence="10" id="KW-1185">Reference proteome</keyword>
<dbReference type="PROSITE" id="PS50404">
    <property type="entry name" value="GST_NTER"/>
    <property type="match status" value="1"/>
</dbReference>
<gene>
    <name evidence="9" type="ORF">AWRI3580_g1543</name>
</gene>
<comment type="caution">
    <text evidence="9">The sequence shown here is derived from an EMBL/GenBank/DDBJ whole genome shotgun (WGS) entry which is preliminary data.</text>
</comment>
<accession>A0A1E5RUF6</accession>
<dbReference type="Gene3D" id="3.40.30.10">
    <property type="entry name" value="Glutaredoxin"/>
    <property type="match status" value="1"/>
</dbReference>
<dbReference type="GO" id="GO:0005737">
    <property type="term" value="C:cytoplasm"/>
    <property type="evidence" value="ECO:0007669"/>
    <property type="project" value="TreeGrafter"/>
</dbReference>
<dbReference type="Pfam" id="PF00043">
    <property type="entry name" value="GST_C"/>
    <property type="match status" value="1"/>
</dbReference>
<dbReference type="Pfam" id="PF02798">
    <property type="entry name" value="GST_N"/>
    <property type="match status" value="1"/>
</dbReference>
<dbReference type="InterPro" id="IPR050802">
    <property type="entry name" value="EF-GSTs"/>
</dbReference>
<dbReference type="STRING" id="29833.A0A1E5RUF6"/>
<evidence type="ECO:0000256" key="4">
    <source>
        <dbReference type="PROSITE-ProRule" id="PRU00519"/>
    </source>
</evidence>
<dbReference type="InterPro" id="IPR004045">
    <property type="entry name" value="Glutathione_S-Trfase_N"/>
</dbReference>
<dbReference type="InterPro" id="IPR036249">
    <property type="entry name" value="Thioredoxin-like_sf"/>
</dbReference>
<dbReference type="GO" id="GO:0003746">
    <property type="term" value="F:translation elongation factor activity"/>
    <property type="evidence" value="ECO:0007669"/>
    <property type="project" value="UniProtKB-UniRule"/>
</dbReference>
<dbReference type="SUPFAM" id="SSF89942">
    <property type="entry name" value="eEF1-gamma domain"/>
    <property type="match status" value="1"/>
</dbReference>
<evidence type="ECO:0000256" key="2">
    <source>
        <dbReference type="ARBA" id="ARBA00022768"/>
    </source>
</evidence>
<name>A0A1E5RUF6_HANUV</name>
<evidence type="ECO:0000256" key="5">
    <source>
        <dbReference type="SAM" id="MobiDB-lite"/>
    </source>
</evidence>
<dbReference type="GO" id="GO:0005085">
    <property type="term" value="F:guanyl-nucleotide exchange factor activity"/>
    <property type="evidence" value="ECO:0007669"/>
    <property type="project" value="UniProtKB-ARBA"/>
</dbReference>
<dbReference type="InterPro" id="IPR001662">
    <property type="entry name" value="EF1B_G_C"/>
</dbReference>
<protein>
    <submittedName>
        <fullName evidence="9">Elongation factor 1-gamma 1</fullName>
    </submittedName>
</protein>
<dbReference type="PROSITE" id="PS50040">
    <property type="entry name" value="EF1G_C"/>
    <property type="match status" value="1"/>
</dbReference>
<dbReference type="InterPro" id="IPR036282">
    <property type="entry name" value="Glutathione-S-Trfase_C_sf"/>
</dbReference>
<dbReference type="SMART" id="SM01183">
    <property type="entry name" value="EF1G"/>
    <property type="match status" value="1"/>
</dbReference>
<dbReference type="SUPFAM" id="SSF47616">
    <property type="entry name" value="GST C-terminal domain-like"/>
    <property type="match status" value="1"/>
</dbReference>
<evidence type="ECO:0000259" key="6">
    <source>
        <dbReference type="PROSITE" id="PS50040"/>
    </source>
</evidence>
<dbReference type="InterPro" id="IPR036433">
    <property type="entry name" value="EF1B_G_C_sf"/>
</dbReference>
<dbReference type="PANTHER" id="PTHR43986">
    <property type="entry name" value="ELONGATION FACTOR 1-GAMMA"/>
    <property type="match status" value="1"/>
</dbReference>
<dbReference type="CDD" id="cd03181">
    <property type="entry name" value="GST_C_EF1Bgamma_like"/>
    <property type="match status" value="1"/>
</dbReference>
<dbReference type="FunFam" id="3.30.70.1010:FF:000001">
    <property type="entry name" value="Elongation factor 1-gamma 1"/>
    <property type="match status" value="1"/>
</dbReference>
<feature type="region of interest" description="Disordered" evidence="5">
    <location>
        <begin position="231"/>
        <end position="274"/>
    </location>
</feature>
<organism evidence="9 10">
    <name type="scientific">Hanseniaspora uvarum</name>
    <name type="common">Yeast</name>
    <name type="synonym">Kloeckera apiculata</name>
    <dbReference type="NCBI Taxonomy" id="29833"/>
    <lineage>
        <taxon>Eukaryota</taxon>
        <taxon>Fungi</taxon>
        <taxon>Dikarya</taxon>
        <taxon>Ascomycota</taxon>
        <taxon>Saccharomycotina</taxon>
        <taxon>Saccharomycetes</taxon>
        <taxon>Saccharomycodales</taxon>
        <taxon>Saccharomycodaceae</taxon>
        <taxon>Hanseniaspora</taxon>
    </lineage>
</organism>
<keyword evidence="2 4" id="KW-0251">Elongation factor</keyword>
<dbReference type="Proteomes" id="UP000095358">
    <property type="component" value="Unassembled WGS sequence"/>
</dbReference>
<evidence type="ECO:0000256" key="1">
    <source>
        <dbReference type="ARBA" id="ARBA00004815"/>
    </source>
</evidence>
<dbReference type="InterPro" id="IPR004046">
    <property type="entry name" value="GST_C"/>
</dbReference>
<proteinExistence type="predicted"/>
<sequence>MSLITKPTIYGNQRIRCVLPQRIVEYFQLDFSFVNPEINVESAEVKLYQKLFPLKKIPTLIDIDYKTGKQFHLTEVIAILYYLLEPLAVEKKDAFAKQIIGSSLQEKTEVLKWLSFVNSDFQFPLVNSMNQIRGTENYNKSVFDSNIAKIESIIDNVFTPRLTAYTYLVGEDITLADFFAATWFLRGFGFIWDKKWAQKHPAVLRWFNTVSKHEFVAPIFKDFALLDQLPSPVPKKKEQKPKKEKAPQASKKEKASKPAEEAEEAEPAPEKKARHPLEALGKSSKFVLDEWKRQYSNQDTRPVALPWFFENFDPSEWSVWRVDYKYNDELTMTFMSNNLVGGFFNRLSGSVKYMFGCLVVYGENNDNGIVGAVLVRGQDFKPAFEVAPDWESYAYTKLDVTNEDDKKFIENMWAWDEPVAVDGVKKEIADGKVLK</sequence>
<evidence type="ECO:0000313" key="9">
    <source>
        <dbReference type="EMBL" id="OEJ90531.1"/>
    </source>
</evidence>
<comment type="pathway">
    <text evidence="1">Protein biosynthesis; polypeptide chain elongation.</text>
</comment>
<dbReference type="InterPro" id="IPR010987">
    <property type="entry name" value="Glutathione-S-Trfase_C-like"/>
</dbReference>
<dbReference type="EMBL" id="LPNN01000003">
    <property type="protein sequence ID" value="OEJ90531.1"/>
    <property type="molecule type" value="Genomic_DNA"/>
</dbReference>
<feature type="domain" description="EF-1-gamma C-terminal" evidence="6">
    <location>
        <begin position="273"/>
        <end position="435"/>
    </location>
</feature>
<dbReference type="Pfam" id="PF00647">
    <property type="entry name" value="EF1G"/>
    <property type="match status" value="1"/>
</dbReference>
<evidence type="ECO:0000259" key="8">
    <source>
        <dbReference type="PROSITE" id="PS50405"/>
    </source>
</evidence>
<evidence type="ECO:0000256" key="3">
    <source>
        <dbReference type="ARBA" id="ARBA00022917"/>
    </source>
</evidence>
<feature type="domain" description="GST C-terminal" evidence="8">
    <location>
        <begin position="103"/>
        <end position="233"/>
    </location>
</feature>
<dbReference type="VEuPathDB" id="FungiDB:AWRI3580_g1543"/>
<evidence type="ECO:0000313" key="10">
    <source>
        <dbReference type="Proteomes" id="UP000095358"/>
    </source>
</evidence>
<dbReference type="Gene3D" id="3.30.70.1010">
    <property type="entry name" value="Translation elongation factor EF1B, gamma chain, conserved domain"/>
    <property type="match status" value="1"/>
</dbReference>
<reference evidence="10" key="1">
    <citation type="journal article" date="2016" name="Genome Announc.">
        <title>Genome sequences of three species of Hanseniaspora isolated from spontaneous wine fermentations.</title>
        <authorList>
            <person name="Sternes P.R."/>
            <person name="Lee D."/>
            <person name="Kutyna D.R."/>
            <person name="Borneman A.R."/>
        </authorList>
    </citation>
    <scope>NUCLEOTIDE SEQUENCE [LARGE SCALE GENOMIC DNA]</scope>
    <source>
        <strain evidence="10">AWRI3580</strain>
    </source>
</reference>
<dbReference type="Gene3D" id="1.20.1050.10">
    <property type="match status" value="1"/>
</dbReference>
<dbReference type="SUPFAM" id="SSF52833">
    <property type="entry name" value="Thioredoxin-like"/>
    <property type="match status" value="1"/>
</dbReference>
<keyword evidence="3 4" id="KW-0648">Protein biosynthesis</keyword>
<dbReference type="OrthoDB" id="249703at2759"/>
<dbReference type="PANTHER" id="PTHR43986:SF1">
    <property type="entry name" value="ELONGATION FACTOR 1-GAMMA"/>
    <property type="match status" value="1"/>
</dbReference>
<dbReference type="AlphaFoldDB" id="A0A1E5RUF6"/>
<dbReference type="FunFam" id="1.20.1050.10:FF:000006">
    <property type="entry name" value="Elongation factor 1 gamma"/>
    <property type="match status" value="1"/>
</dbReference>
<feature type="domain" description="GST N-terminal" evidence="7">
    <location>
        <begin position="4"/>
        <end position="91"/>
    </location>
</feature>
<evidence type="ECO:0000259" key="7">
    <source>
        <dbReference type="PROSITE" id="PS50404"/>
    </source>
</evidence>
<feature type="compositionally biased region" description="Basic and acidic residues" evidence="5">
    <location>
        <begin position="244"/>
        <end position="260"/>
    </location>
</feature>
<dbReference type="GO" id="GO:0005634">
    <property type="term" value="C:nucleus"/>
    <property type="evidence" value="ECO:0007669"/>
    <property type="project" value="TreeGrafter"/>
</dbReference>
<dbReference type="PROSITE" id="PS50405">
    <property type="entry name" value="GST_CTER"/>
    <property type="match status" value="1"/>
</dbReference>